<keyword evidence="7" id="KW-0675">Receptor</keyword>
<evidence type="ECO:0000256" key="5">
    <source>
        <dbReference type="ARBA" id="ARBA00023125"/>
    </source>
</evidence>
<keyword evidence="8" id="KW-0539">Nucleus</keyword>
<feature type="non-terminal residue" evidence="10">
    <location>
        <position position="1"/>
    </location>
</feature>
<evidence type="ECO:0000256" key="6">
    <source>
        <dbReference type="ARBA" id="ARBA00023163"/>
    </source>
</evidence>
<evidence type="ECO:0000313" key="11">
    <source>
        <dbReference type="Proteomes" id="UP001432027"/>
    </source>
</evidence>
<dbReference type="AlphaFoldDB" id="A0AAV5TA57"/>
<keyword evidence="5" id="KW-0238">DNA-binding</keyword>
<gene>
    <name evidence="10" type="ORF">PENTCL1PPCAC_12804</name>
</gene>
<dbReference type="GO" id="GO:0003700">
    <property type="term" value="F:DNA-binding transcription factor activity"/>
    <property type="evidence" value="ECO:0007669"/>
    <property type="project" value="InterPro"/>
</dbReference>
<dbReference type="PROSITE" id="PS51030">
    <property type="entry name" value="NUCLEAR_REC_DBD_2"/>
    <property type="match status" value="1"/>
</dbReference>
<evidence type="ECO:0000256" key="2">
    <source>
        <dbReference type="ARBA" id="ARBA00022771"/>
    </source>
</evidence>
<accession>A0AAV5TA57</accession>
<dbReference type="InterPro" id="IPR001628">
    <property type="entry name" value="Znf_hrmn_rcpt"/>
</dbReference>
<dbReference type="GO" id="GO:0008270">
    <property type="term" value="F:zinc ion binding"/>
    <property type="evidence" value="ECO:0007669"/>
    <property type="project" value="UniProtKB-KW"/>
</dbReference>
<comment type="caution">
    <text evidence="10">The sequence shown here is derived from an EMBL/GenBank/DDBJ whole genome shotgun (WGS) entry which is preliminary data.</text>
</comment>
<keyword evidence="2" id="KW-0863">Zinc-finger</keyword>
<keyword evidence="4" id="KW-0805">Transcription regulation</keyword>
<name>A0AAV5TA57_9BILA</name>
<evidence type="ECO:0000256" key="1">
    <source>
        <dbReference type="ARBA" id="ARBA00022723"/>
    </source>
</evidence>
<dbReference type="Proteomes" id="UP001432027">
    <property type="component" value="Unassembled WGS sequence"/>
</dbReference>
<proteinExistence type="predicted"/>
<dbReference type="GO" id="GO:0005634">
    <property type="term" value="C:nucleus"/>
    <property type="evidence" value="ECO:0007669"/>
    <property type="project" value="TreeGrafter"/>
</dbReference>
<keyword evidence="6" id="KW-0804">Transcription</keyword>
<keyword evidence="3" id="KW-0862">Zinc</keyword>
<protein>
    <recommendedName>
        <fullName evidence="9">Nuclear receptor domain-containing protein</fullName>
    </recommendedName>
</protein>
<evidence type="ECO:0000256" key="8">
    <source>
        <dbReference type="ARBA" id="ARBA00023242"/>
    </source>
</evidence>
<sequence>NEWYTGVVTVSQVAKMLPRTNFHTAEEQGTENHEENSRVCLICGQPTRFLHMGIDACRACSIFYRKIGLRKRPLVCRSGSFNCDTIKTIKGSCKKCRFDRIADVLKRSKDDEKRQSTFATEDKIIPPSSHHLIVAVRG</sequence>
<dbReference type="PANTHER" id="PTHR46011:SF6">
    <property type="entry name" value="HIGH ZINC ACTIVATED NUCLEAR RECEPTOR PROTEIN"/>
    <property type="match status" value="1"/>
</dbReference>
<dbReference type="Pfam" id="PF00105">
    <property type="entry name" value="zf-C4"/>
    <property type="match status" value="1"/>
</dbReference>
<evidence type="ECO:0000313" key="10">
    <source>
        <dbReference type="EMBL" id="GMS90629.1"/>
    </source>
</evidence>
<feature type="domain" description="Nuclear receptor" evidence="9">
    <location>
        <begin position="37"/>
        <end position="114"/>
    </location>
</feature>
<keyword evidence="11" id="KW-1185">Reference proteome</keyword>
<dbReference type="EMBL" id="BTSX01000003">
    <property type="protein sequence ID" value="GMS90629.1"/>
    <property type="molecule type" value="Genomic_DNA"/>
</dbReference>
<dbReference type="SUPFAM" id="SSF57716">
    <property type="entry name" value="Glucocorticoid receptor-like (DNA-binding domain)"/>
    <property type="match status" value="1"/>
</dbReference>
<dbReference type="GO" id="GO:0043565">
    <property type="term" value="F:sequence-specific DNA binding"/>
    <property type="evidence" value="ECO:0007669"/>
    <property type="project" value="InterPro"/>
</dbReference>
<dbReference type="PANTHER" id="PTHR46011">
    <property type="entry name" value="NUCLEAR HORMONE RECEPTOR FAMILY MEMBER NHR-86-RELATED"/>
    <property type="match status" value="1"/>
</dbReference>
<dbReference type="InterPro" id="IPR013088">
    <property type="entry name" value="Znf_NHR/GATA"/>
</dbReference>
<dbReference type="Gene3D" id="3.30.50.10">
    <property type="entry name" value="Erythroid Transcription Factor GATA-1, subunit A"/>
    <property type="match status" value="1"/>
</dbReference>
<evidence type="ECO:0000256" key="3">
    <source>
        <dbReference type="ARBA" id="ARBA00022833"/>
    </source>
</evidence>
<organism evidence="10 11">
    <name type="scientific">Pristionchus entomophagus</name>
    <dbReference type="NCBI Taxonomy" id="358040"/>
    <lineage>
        <taxon>Eukaryota</taxon>
        <taxon>Metazoa</taxon>
        <taxon>Ecdysozoa</taxon>
        <taxon>Nematoda</taxon>
        <taxon>Chromadorea</taxon>
        <taxon>Rhabditida</taxon>
        <taxon>Rhabditina</taxon>
        <taxon>Diplogasteromorpha</taxon>
        <taxon>Diplogasteroidea</taxon>
        <taxon>Neodiplogasteridae</taxon>
        <taxon>Pristionchus</taxon>
    </lineage>
</organism>
<evidence type="ECO:0000256" key="7">
    <source>
        <dbReference type="ARBA" id="ARBA00023170"/>
    </source>
</evidence>
<reference evidence="10" key="1">
    <citation type="submission" date="2023-10" db="EMBL/GenBank/DDBJ databases">
        <title>Genome assembly of Pristionchus species.</title>
        <authorList>
            <person name="Yoshida K."/>
            <person name="Sommer R.J."/>
        </authorList>
    </citation>
    <scope>NUCLEOTIDE SEQUENCE</scope>
    <source>
        <strain evidence="10">RS0144</strain>
    </source>
</reference>
<dbReference type="SMART" id="SM00399">
    <property type="entry name" value="ZnF_C4"/>
    <property type="match status" value="1"/>
</dbReference>
<evidence type="ECO:0000256" key="4">
    <source>
        <dbReference type="ARBA" id="ARBA00023015"/>
    </source>
</evidence>
<keyword evidence="1" id="KW-0479">Metal-binding</keyword>
<evidence type="ECO:0000259" key="9">
    <source>
        <dbReference type="PROSITE" id="PS51030"/>
    </source>
</evidence>
<feature type="non-terminal residue" evidence="10">
    <location>
        <position position="138"/>
    </location>
</feature>